<evidence type="ECO:0000256" key="5">
    <source>
        <dbReference type="SAM" id="MobiDB-lite"/>
    </source>
</evidence>
<dbReference type="Gene3D" id="1.20.1740.10">
    <property type="entry name" value="Amino acid/polyamine transporter I"/>
    <property type="match status" value="1"/>
</dbReference>
<feature type="domain" description="Amino acid permease/ SLC12A" evidence="7">
    <location>
        <begin position="45"/>
        <end position="466"/>
    </location>
</feature>
<feature type="region of interest" description="Disordered" evidence="5">
    <location>
        <begin position="1"/>
        <end position="27"/>
    </location>
</feature>
<dbReference type="GO" id="GO:0016020">
    <property type="term" value="C:membrane"/>
    <property type="evidence" value="ECO:0007669"/>
    <property type="project" value="UniProtKB-SubCell"/>
</dbReference>
<sequence length="765" mass="80616">MINDDSQQGESRMNDSDHDTPPDAASQVTPPIRRHLGLIGATGVGVGGIVGGGILALAGVAFAVTGPGAIVAFALNGLIALLTALSFAEMSSKFPESGGTYLFSRKVLSVEAAFTVGWVVWFASIVAAVLYAIGFGSFAALMLSEVLAQRGSAPAWVGDERLVPSIALATTLLLGLVMMLRSGGGGPWVNAAKLLVFSVLIAGGMWAVASQSPSQTRHALHPFLIAGTGGLIQAMGYSFIALQGFDLIAAVGGEVRNPAKNIPRAMILSLIIALLIYLPLLFVLTVVGTPPGMSIAELAAEDPEVVVAVAAEQFLGTTGYWLVIAAALLSMFTALQANLFAASRIALAMSRDHTLPSWISRLSGHSQTPWVAVLVTMLLIGGLIIALPDVAAAGAASSLIFLVTFAIAHGLAVLIRRRSLSPPPFRSPAYPLVPVLGGLACLSLATFQGIAVPTAGYIAVAWLTLGGILFLTLFARRARLTDVSNIASDPELARLRGSTPLMLVPIANPHNAGPMVALAETLVPWNVGRVLVQTVVEAPVDWDPVADVKPLQRLASVQSRILQASVRLGIPCETLTTVSSKPLEEIARVAKLHRCESVLLGLSEITQDSTDSPLESLLSQLASDVVVLRAPRDWQLAHADRILVPVGGQGGHDYLLTRLLSSLSRNQKRKVQFLRIVPTGMSASDRNRIAKDLKRTAQENSSHGGDVEVIASDDAIGTIVDRAGEHGLIVLGVQRLGPRQKLFGDFTRRIARQTQCPIIIISRRG</sequence>
<feature type="transmembrane region" description="Helical" evidence="6">
    <location>
        <begin position="69"/>
        <end position="88"/>
    </location>
</feature>
<feature type="transmembrane region" description="Helical" evidence="6">
    <location>
        <begin position="368"/>
        <end position="387"/>
    </location>
</feature>
<feature type="transmembrane region" description="Helical" evidence="6">
    <location>
        <begin position="192"/>
        <end position="210"/>
    </location>
</feature>
<feature type="transmembrane region" description="Helical" evidence="6">
    <location>
        <begin position="230"/>
        <end position="253"/>
    </location>
</feature>
<evidence type="ECO:0000313" key="8">
    <source>
        <dbReference type="EMBL" id="TWU17047.1"/>
    </source>
</evidence>
<feature type="transmembrane region" description="Helical" evidence="6">
    <location>
        <begin position="109"/>
        <end position="142"/>
    </location>
</feature>
<feature type="transmembrane region" description="Helical" evidence="6">
    <location>
        <begin position="393"/>
        <end position="415"/>
    </location>
</feature>
<protein>
    <submittedName>
        <fullName evidence="8">Amino acid permease YhdG</fullName>
    </submittedName>
</protein>
<evidence type="ECO:0000256" key="4">
    <source>
        <dbReference type="ARBA" id="ARBA00023136"/>
    </source>
</evidence>
<accession>A0A5C6BZB9</accession>
<feature type="transmembrane region" description="Helical" evidence="6">
    <location>
        <begin position="265"/>
        <end position="287"/>
    </location>
</feature>
<feature type="transmembrane region" description="Helical" evidence="6">
    <location>
        <begin position="427"/>
        <end position="450"/>
    </location>
</feature>
<feature type="compositionally biased region" description="Basic and acidic residues" evidence="5">
    <location>
        <begin position="12"/>
        <end position="21"/>
    </location>
</feature>
<evidence type="ECO:0000256" key="6">
    <source>
        <dbReference type="SAM" id="Phobius"/>
    </source>
</evidence>
<keyword evidence="4 6" id="KW-0472">Membrane</keyword>
<evidence type="ECO:0000256" key="2">
    <source>
        <dbReference type="ARBA" id="ARBA00022692"/>
    </source>
</evidence>
<gene>
    <name evidence="8" type="primary">yhdG</name>
    <name evidence="8" type="ORF">Poly21_42560</name>
</gene>
<dbReference type="InterPro" id="IPR050367">
    <property type="entry name" value="APC_superfamily"/>
</dbReference>
<keyword evidence="2 6" id="KW-0812">Transmembrane</keyword>
<dbReference type="InterPro" id="IPR004841">
    <property type="entry name" value="AA-permease/SLC12A_dom"/>
</dbReference>
<evidence type="ECO:0000256" key="1">
    <source>
        <dbReference type="ARBA" id="ARBA00004141"/>
    </source>
</evidence>
<name>A0A5C6BZB9_9BACT</name>
<evidence type="ECO:0000256" key="3">
    <source>
        <dbReference type="ARBA" id="ARBA00022989"/>
    </source>
</evidence>
<feature type="transmembrane region" description="Helical" evidence="6">
    <location>
        <begin position="162"/>
        <end position="180"/>
    </location>
</feature>
<dbReference type="PANTHER" id="PTHR42770">
    <property type="entry name" value="AMINO ACID TRANSPORTER-RELATED"/>
    <property type="match status" value="1"/>
</dbReference>
<feature type="compositionally biased region" description="Polar residues" evidence="5">
    <location>
        <begin position="1"/>
        <end position="11"/>
    </location>
</feature>
<evidence type="ECO:0000313" key="9">
    <source>
        <dbReference type="Proteomes" id="UP000319908"/>
    </source>
</evidence>
<feature type="transmembrane region" description="Helical" evidence="6">
    <location>
        <begin position="456"/>
        <end position="475"/>
    </location>
</feature>
<dbReference type="AlphaFoldDB" id="A0A5C6BZB9"/>
<keyword evidence="9" id="KW-1185">Reference proteome</keyword>
<proteinExistence type="predicted"/>
<feature type="transmembrane region" description="Helical" evidence="6">
    <location>
        <begin position="36"/>
        <end position="63"/>
    </location>
</feature>
<dbReference type="PANTHER" id="PTHR42770:SF11">
    <property type="entry name" value="INNER MEMBRANE TRANSPORT PROTEIN YBAT"/>
    <property type="match status" value="1"/>
</dbReference>
<dbReference type="Proteomes" id="UP000319908">
    <property type="component" value="Unassembled WGS sequence"/>
</dbReference>
<dbReference type="GO" id="GO:0055085">
    <property type="term" value="P:transmembrane transport"/>
    <property type="evidence" value="ECO:0007669"/>
    <property type="project" value="InterPro"/>
</dbReference>
<organism evidence="8 9">
    <name type="scientific">Allorhodopirellula heiligendammensis</name>
    <dbReference type="NCBI Taxonomy" id="2714739"/>
    <lineage>
        <taxon>Bacteria</taxon>
        <taxon>Pseudomonadati</taxon>
        <taxon>Planctomycetota</taxon>
        <taxon>Planctomycetia</taxon>
        <taxon>Pirellulales</taxon>
        <taxon>Pirellulaceae</taxon>
        <taxon>Allorhodopirellula</taxon>
    </lineage>
</organism>
<dbReference type="Pfam" id="PF00324">
    <property type="entry name" value="AA_permease"/>
    <property type="match status" value="1"/>
</dbReference>
<dbReference type="Gene3D" id="3.40.50.12370">
    <property type="match status" value="1"/>
</dbReference>
<comment type="subcellular location">
    <subcellularLocation>
        <location evidence="1">Membrane</location>
        <topology evidence="1">Multi-pass membrane protein</topology>
    </subcellularLocation>
</comment>
<reference evidence="8 9" key="1">
    <citation type="journal article" date="2020" name="Antonie Van Leeuwenhoek">
        <title>Rhodopirellula heiligendammensis sp. nov., Rhodopirellula pilleata sp. nov., and Rhodopirellula solitaria sp. nov. isolated from natural or artificial marine surfaces in Northern Germany and California, USA, and emended description of the genus Rhodopirellula.</title>
        <authorList>
            <person name="Kallscheuer N."/>
            <person name="Wiegand S."/>
            <person name="Jogler M."/>
            <person name="Boedeker C."/>
            <person name="Peeters S.H."/>
            <person name="Rast P."/>
            <person name="Heuer A."/>
            <person name="Jetten M.S.M."/>
            <person name="Rohde M."/>
            <person name="Jogler C."/>
        </authorList>
    </citation>
    <scope>NUCLEOTIDE SEQUENCE [LARGE SCALE GENOMIC DNA]</scope>
    <source>
        <strain evidence="8 9">Poly21</strain>
    </source>
</reference>
<keyword evidence="3 6" id="KW-1133">Transmembrane helix</keyword>
<evidence type="ECO:0000259" key="7">
    <source>
        <dbReference type="Pfam" id="PF00324"/>
    </source>
</evidence>
<comment type="caution">
    <text evidence="8">The sequence shown here is derived from an EMBL/GenBank/DDBJ whole genome shotgun (WGS) entry which is preliminary data.</text>
</comment>
<dbReference type="EMBL" id="SJPU01000002">
    <property type="protein sequence ID" value="TWU17047.1"/>
    <property type="molecule type" value="Genomic_DNA"/>
</dbReference>
<feature type="transmembrane region" description="Helical" evidence="6">
    <location>
        <begin position="320"/>
        <end position="347"/>
    </location>
</feature>
<dbReference type="SUPFAM" id="SSF52402">
    <property type="entry name" value="Adenine nucleotide alpha hydrolases-like"/>
    <property type="match status" value="1"/>
</dbReference>